<evidence type="ECO:0000313" key="3">
    <source>
        <dbReference type="Proteomes" id="UP000029121"/>
    </source>
</evidence>
<dbReference type="InterPro" id="IPR017451">
    <property type="entry name" value="F-box-assoc_interact_dom"/>
</dbReference>
<evidence type="ECO:0000313" key="2">
    <source>
        <dbReference type="EMBL" id="EOA30775.1"/>
    </source>
</evidence>
<dbReference type="InterPro" id="IPR050796">
    <property type="entry name" value="SCF_F-box_component"/>
</dbReference>
<dbReference type="Pfam" id="PF08268">
    <property type="entry name" value="FBA_3"/>
    <property type="match status" value="1"/>
</dbReference>
<reference evidence="3" key="1">
    <citation type="journal article" date="2013" name="Nat. Genet.">
        <title>The Capsella rubella genome and the genomic consequences of rapid mating system evolution.</title>
        <authorList>
            <person name="Slotte T."/>
            <person name="Hazzouri K.M."/>
            <person name="Agren J.A."/>
            <person name="Koenig D."/>
            <person name="Maumus F."/>
            <person name="Guo Y.L."/>
            <person name="Steige K."/>
            <person name="Platts A.E."/>
            <person name="Escobar J.S."/>
            <person name="Newman L.K."/>
            <person name="Wang W."/>
            <person name="Mandakova T."/>
            <person name="Vello E."/>
            <person name="Smith L.M."/>
            <person name="Henz S.R."/>
            <person name="Steffen J."/>
            <person name="Takuno S."/>
            <person name="Brandvain Y."/>
            <person name="Coop G."/>
            <person name="Andolfatto P."/>
            <person name="Hu T.T."/>
            <person name="Blanchette M."/>
            <person name="Clark R.M."/>
            <person name="Quesneville H."/>
            <person name="Nordborg M."/>
            <person name="Gaut B.S."/>
            <person name="Lysak M.A."/>
            <person name="Jenkins J."/>
            <person name="Grimwood J."/>
            <person name="Chapman J."/>
            <person name="Prochnik S."/>
            <person name="Shu S."/>
            <person name="Rokhsar D."/>
            <person name="Schmutz J."/>
            <person name="Weigel D."/>
            <person name="Wright S.I."/>
        </authorList>
    </citation>
    <scope>NUCLEOTIDE SEQUENCE [LARGE SCALE GENOMIC DNA]</scope>
    <source>
        <strain evidence="3">cv. Monte Gargano</strain>
    </source>
</reference>
<feature type="domain" description="F-box associated beta-propeller type 3" evidence="1">
    <location>
        <begin position="86"/>
        <end position="312"/>
    </location>
</feature>
<dbReference type="NCBIfam" id="TIGR01640">
    <property type="entry name" value="F_box_assoc_1"/>
    <property type="match status" value="1"/>
</dbReference>
<sequence>MIKTRSQRIKRMNVVDAIDVRSQVSVKSTRYCKKLSKYLAELQLAESKKNPSFILCPTMGPAMKLYLMDARSFRRSLLNTIDPSQKSHEESMYMVSSYNGLICCVNEICDEDVQNKFCDLQIWICNPCTRETLLLPQGRPSFGFVPSVGVAYGSDISDYRIFRIFCIRKKIPIEKVTVKGYYYQEGEVVYTLAYECEVYSSSNGSWKNIGPVPCFPMRSAVRPFRSGHIFVGGKIYWLASLDEPGEILSVDLEGKFEVINLPEYPDGIHGEETITDATYLMNLQGSLSLFVLHPSYMDIWVWKHDGEKYSWDPLLTEKTPIKDEELVITVSSLKNKIICLTDTQWRVYDMGTKKWKKIRSPSTGFRNPAVFPFTESIRPCNGGVGQ</sequence>
<name>R0HYU8_9BRAS</name>
<evidence type="ECO:0000259" key="1">
    <source>
        <dbReference type="Pfam" id="PF08268"/>
    </source>
</evidence>
<dbReference type="InterPro" id="IPR013187">
    <property type="entry name" value="F-box-assoc_dom_typ3"/>
</dbReference>
<dbReference type="OrthoDB" id="1177626at2759"/>
<dbReference type="InterPro" id="IPR011043">
    <property type="entry name" value="Gal_Oxase/kelch_b-propeller"/>
</dbReference>
<dbReference type="eggNOG" id="ENOG502S1NS">
    <property type="taxonomic scope" value="Eukaryota"/>
</dbReference>
<proteinExistence type="predicted"/>
<accession>R0HYU8</accession>
<protein>
    <recommendedName>
        <fullName evidence="1">F-box associated beta-propeller type 3 domain-containing protein</fullName>
    </recommendedName>
</protein>
<dbReference type="AlphaFoldDB" id="R0HYU8"/>
<dbReference type="EMBL" id="KB870807">
    <property type="protein sequence ID" value="EOA30775.1"/>
    <property type="molecule type" value="Genomic_DNA"/>
</dbReference>
<dbReference type="KEGG" id="crb:17892782"/>
<dbReference type="Proteomes" id="UP000029121">
    <property type="component" value="Unassembled WGS sequence"/>
</dbReference>
<keyword evidence="3" id="KW-1185">Reference proteome</keyword>
<organism evidence="2 3">
    <name type="scientific">Capsella rubella</name>
    <dbReference type="NCBI Taxonomy" id="81985"/>
    <lineage>
        <taxon>Eukaryota</taxon>
        <taxon>Viridiplantae</taxon>
        <taxon>Streptophyta</taxon>
        <taxon>Embryophyta</taxon>
        <taxon>Tracheophyta</taxon>
        <taxon>Spermatophyta</taxon>
        <taxon>Magnoliopsida</taxon>
        <taxon>eudicotyledons</taxon>
        <taxon>Gunneridae</taxon>
        <taxon>Pentapetalae</taxon>
        <taxon>rosids</taxon>
        <taxon>malvids</taxon>
        <taxon>Brassicales</taxon>
        <taxon>Brassicaceae</taxon>
        <taxon>Camelineae</taxon>
        <taxon>Capsella</taxon>
    </lineage>
</organism>
<dbReference type="PANTHER" id="PTHR31672">
    <property type="entry name" value="BNACNNG10540D PROTEIN"/>
    <property type="match status" value="1"/>
</dbReference>
<dbReference type="SUPFAM" id="SSF50965">
    <property type="entry name" value="Galactose oxidase, central domain"/>
    <property type="match status" value="1"/>
</dbReference>
<gene>
    <name evidence="2" type="ORF">CARUB_v10013919mg</name>
</gene>